<proteinExistence type="predicted"/>
<evidence type="ECO:0000313" key="2">
    <source>
        <dbReference type="Proteomes" id="UP000824120"/>
    </source>
</evidence>
<organism evidence="1 2">
    <name type="scientific">Solanum commersonii</name>
    <name type="common">Commerson's wild potato</name>
    <name type="synonym">Commerson's nightshade</name>
    <dbReference type="NCBI Taxonomy" id="4109"/>
    <lineage>
        <taxon>Eukaryota</taxon>
        <taxon>Viridiplantae</taxon>
        <taxon>Streptophyta</taxon>
        <taxon>Embryophyta</taxon>
        <taxon>Tracheophyta</taxon>
        <taxon>Spermatophyta</taxon>
        <taxon>Magnoliopsida</taxon>
        <taxon>eudicotyledons</taxon>
        <taxon>Gunneridae</taxon>
        <taxon>Pentapetalae</taxon>
        <taxon>asterids</taxon>
        <taxon>lamiids</taxon>
        <taxon>Solanales</taxon>
        <taxon>Solanaceae</taxon>
        <taxon>Solanoideae</taxon>
        <taxon>Solaneae</taxon>
        <taxon>Solanum</taxon>
    </lineage>
</organism>
<dbReference type="EMBL" id="JACXVP010000002">
    <property type="protein sequence ID" value="KAG5619567.1"/>
    <property type="molecule type" value="Genomic_DNA"/>
</dbReference>
<reference evidence="1 2" key="1">
    <citation type="submission" date="2020-09" db="EMBL/GenBank/DDBJ databases">
        <title>De no assembly of potato wild relative species, Solanum commersonii.</title>
        <authorList>
            <person name="Cho K."/>
        </authorList>
    </citation>
    <scope>NUCLEOTIDE SEQUENCE [LARGE SCALE GENOMIC DNA]</scope>
    <source>
        <strain evidence="1">LZ3.2</strain>
        <tissue evidence="1">Leaf</tissue>
    </source>
</reference>
<dbReference type="AlphaFoldDB" id="A0A9J6A673"/>
<protein>
    <submittedName>
        <fullName evidence="1">Uncharacterized protein</fullName>
    </submittedName>
</protein>
<dbReference type="Proteomes" id="UP000824120">
    <property type="component" value="Chromosome 2"/>
</dbReference>
<accession>A0A9J6A673</accession>
<comment type="caution">
    <text evidence="1">The sequence shown here is derived from an EMBL/GenBank/DDBJ whole genome shotgun (WGS) entry which is preliminary data.</text>
</comment>
<evidence type="ECO:0000313" key="1">
    <source>
        <dbReference type="EMBL" id="KAG5619567.1"/>
    </source>
</evidence>
<gene>
    <name evidence="1" type="ORF">H5410_004785</name>
</gene>
<sequence length="171" mass="19933">MDDWDKSWLGDECPLCYICGRQYIHWNGCPKSYSLPPNPYYDSSIICDVSRGDEVENAKQEAHNVNSLMEYALDAIQLEIIDLEIAAQQRESYEKAEIVSQFWLQEQTQLIKFHESIHDGLTYMISQLIEGRVELIQDIDQFDSDIHDLDAHLNKMIKASDDQLVEKKEEF</sequence>
<keyword evidence="2" id="KW-1185">Reference proteome</keyword>
<name>A0A9J6A673_SOLCO</name>